<sequence>TFRRSDDDFEFRARRISKACRTYQMALADHNRTVRKRNFGDERSTFCHIRECPIMIDPARKVGYCFISKVASTTVKTIFGLLLNISNTGNTVNSFHKSFHEQVLTVSPMTFLQRSSQERYTSAMFVRHPFERLVSAYVDKALGPRAGNVYFYDQYWNDVTGVRETGRNLTFPEFIDYVLNQTVNQMNPHWAPYYVTCQPCTVKYEVVGKLETASRDFALFFEALGVRPEDIPQENKSGDNAVRKSTQEFFNELTFHQTSRRSDDDFTYRVQRINEVCRAYKVALADHNRHVQKRKFGYERPGFCDNRECPIIIDPARKVGYCFISKVASSTIKTVFGLLLNIKNTEKTVYSFHRAFHEQVRTVSPVTFLQRSSEESYTTAMFVRHPFERLVSAYVDKVLGPRATNAYFYERYWNDVPGVRATGRNLTFPEFIDYILNQTLNQMDSHWTPYYVTCQPCTIRYDVVGKLETASRDLALFFEALGVRPEDIPHENKSGDNGLRKSAREFFKELIFDQVVSLYERFFFDFEMFGYLCQRYLYVAVCLSGPPSFILPRLHPKASLAQASLASKLGLPMYPSRGAMLRFLDSQDTWKREYSLFHFLAAVCYIIGGVGTLSNSTGLDGVKSVVVAPPTSLHFSGANVGEEVASSPEFALLQVERAERSFHFVLDLSQTITSKHSDDDFAFRAERINKVCRTYQVALADYNKRILKRNISDERPHLCPMRDCPIMIDPPHKVGYCFINKVASTTVKFIFGLLLHISNTGNTVNSLHKAFLEQVLTVSHKTFLQRSSQESYTTAMFVRHPFERLVSAYVDKALCPRAGNVYYYDRYWNDVPGVRATGRNLTFPEFIDYVLNQTVNQMNPHWAPYYVTCQPCTVKYEVVGKLETASRDFALFFGALGVRPGDIPQKNKGGDHGFRKSAREFFKELSLHQVMRLYQRFFFDFEMFGYDFRDYLH</sequence>
<gene>
    <name evidence="1" type="ORF">HPB47_019845</name>
</gene>
<accession>A0AC60QI02</accession>
<organism evidence="1 2">
    <name type="scientific">Ixodes persulcatus</name>
    <name type="common">Taiga tick</name>
    <dbReference type="NCBI Taxonomy" id="34615"/>
    <lineage>
        <taxon>Eukaryota</taxon>
        <taxon>Metazoa</taxon>
        <taxon>Ecdysozoa</taxon>
        <taxon>Arthropoda</taxon>
        <taxon>Chelicerata</taxon>
        <taxon>Arachnida</taxon>
        <taxon>Acari</taxon>
        <taxon>Parasitiformes</taxon>
        <taxon>Ixodida</taxon>
        <taxon>Ixodoidea</taxon>
        <taxon>Ixodidae</taxon>
        <taxon>Ixodinae</taxon>
        <taxon>Ixodes</taxon>
    </lineage>
</organism>
<keyword evidence="2" id="KW-1185">Reference proteome</keyword>
<name>A0AC60QI02_IXOPE</name>
<reference evidence="1 2" key="1">
    <citation type="journal article" date="2020" name="Cell">
        <title>Large-Scale Comparative Analyses of Tick Genomes Elucidate Their Genetic Diversity and Vector Capacities.</title>
        <authorList>
            <consortium name="Tick Genome and Microbiome Consortium (TIGMIC)"/>
            <person name="Jia N."/>
            <person name="Wang J."/>
            <person name="Shi W."/>
            <person name="Du L."/>
            <person name="Sun Y."/>
            <person name="Zhan W."/>
            <person name="Jiang J.F."/>
            <person name="Wang Q."/>
            <person name="Zhang B."/>
            <person name="Ji P."/>
            <person name="Bell-Sakyi L."/>
            <person name="Cui X.M."/>
            <person name="Yuan T.T."/>
            <person name="Jiang B.G."/>
            <person name="Yang W.F."/>
            <person name="Lam T.T."/>
            <person name="Chang Q.C."/>
            <person name="Ding S.J."/>
            <person name="Wang X.J."/>
            <person name="Zhu J.G."/>
            <person name="Ruan X.D."/>
            <person name="Zhao L."/>
            <person name="Wei J.T."/>
            <person name="Ye R.Z."/>
            <person name="Que T.C."/>
            <person name="Du C.H."/>
            <person name="Zhou Y.H."/>
            <person name="Cheng J.X."/>
            <person name="Dai P.F."/>
            <person name="Guo W.B."/>
            <person name="Han X.H."/>
            <person name="Huang E.J."/>
            <person name="Li L.F."/>
            <person name="Wei W."/>
            <person name="Gao Y.C."/>
            <person name="Liu J.Z."/>
            <person name="Shao H.Z."/>
            <person name="Wang X."/>
            <person name="Wang C.C."/>
            <person name="Yang T.C."/>
            <person name="Huo Q.B."/>
            <person name="Li W."/>
            <person name="Chen H.Y."/>
            <person name="Chen S.E."/>
            <person name="Zhou L.G."/>
            <person name="Ni X.B."/>
            <person name="Tian J.H."/>
            <person name="Sheng Y."/>
            <person name="Liu T."/>
            <person name="Pan Y.S."/>
            <person name="Xia L.Y."/>
            <person name="Li J."/>
            <person name="Zhao F."/>
            <person name="Cao W.C."/>
        </authorList>
    </citation>
    <scope>NUCLEOTIDE SEQUENCE [LARGE SCALE GENOMIC DNA]</scope>
    <source>
        <strain evidence="1">Iper-2018</strain>
    </source>
</reference>
<evidence type="ECO:0000313" key="1">
    <source>
        <dbReference type="EMBL" id="KAG0433540.1"/>
    </source>
</evidence>
<comment type="caution">
    <text evidence="1">The sequence shown here is derived from an EMBL/GenBank/DDBJ whole genome shotgun (WGS) entry which is preliminary data.</text>
</comment>
<dbReference type="Proteomes" id="UP000805193">
    <property type="component" value="Unassembled WGS sequence"/>
</dbReference>
<dbReference type="EMBL" id="JABSTQ010009050">
    <property type="protein sequence ID" value="KAG0433540.1"/>
    <property type="molecule type" value="Genomic_DNA"/>
</dbReference>
<evidence type="ECO:0000313" key="2">
    <source>
        <dbReference type="Proteomes" id="UP000805193"/>
    </source>
</evidence>
<feature type="non-terminal residue" evidence="1">
    <location>
        <position position="1"/>
    </location>
</feature>
<protein>
    <submittedName>
        <fullName evidence="1">Uncharacterized protein</fullName>
    </submittedName>
</protein>
<proteinExistence type="predicted"/>